<evidence type="ECO:0000313" key="8">
    <source>
        <dbReference type="Proteomes" id="UP000657918"/>
    </source>
</evidence>
<dbReference type="SUPFAM" id="SSF55068">
    <property type="entry name" value="Peptide methionine sulfoxide reductase"/>
    <property type="match status" value="1"/>
</dbReference>
<protein>
    <recommendedName>
        <fullName evidence="2">peptide-methionine (S)-S-oxide reductase</fullName>
        <ecNumber evidence="2">1.8.4.11</ecNumber>
    </recommendedName>
    <alternativeName>
        <fullName evidence="5">Peptide-methionine (S)-S-oxide reductase</fullName>
    </alternativeName>
    <alternativeName>
        <fullName evidence="4">Protein-methionine-S-oxide reductase</fullName>
    </alternativeName>
</protein>
<dbReference type="PANTHER" id="PTHR42799:SF18">
    <property type="entry name" value="PEPTIDE-METHIONINE (S)-S-OXIDE REDUCTASE"/>
    <property type="match status" value="1"/>
</dbReference>
<evidence type="ECO:0000256" key="1">
    <source>
        <dbReference type="ARBA" id="ARBA00005591"/>
    </source>
</evidence>
<sequence>MAANNTNPALDPDLDQPDNPNHEFAQFGAGCFLGFELAFQRLPGVVKTEAGYSQGHVPDPSYKLAGTNTTNHIEVVQWRCGCTVYRSGIYFYNEARAKLAHESKEAKQFDLKDYKVVQKFCQQRYFTELKSTINRSYRTWRKVEVKVLNSLLKKVAVTLLDAMVKTLFFLNKKYFD</sequence>
<dbReference type="AlphaFoldDB" id="A0A835JG97"/>
<dbReference type="Proteomes" id="UP000657918">
    <property type="component" value="Unassembled WGS sequence"/>
</dbReference>
<feature type="domain" description="Peptide methionine sulphoxide reductase MsrA" evidence="6">
    <location>
        <begin position="25"/>
        <end position="77"/>
    </location>
</feature>
<evidence type="ECO:0000259" key="6">
    <source>
        <dbReference type="Pfam" id="PF01625"/>
    </source>
</evidence>
<evidence type="ECO:0000256" key="2">
    <source>
        <dbReference type="ARBA" id="ARBA00012502"/>
    </source>
</evidence>
<accession>A0A835JG97</accession>
<dbReference type="Gene3D" id="3.30.1060.10">
    <property type="entry name" value="Peptide methionine sulphoxide reductase MsrA"/>
    <property type="match status" value="1"/>
</dbReference>
<dbReference type="Pfam" id="PF01625">
    <property type="entry name" value="PMSR"/>
    <property type="match status" value="1"/>
</dbReference>
<comment type="similarity">
    <text evidence="1">Belongs to the MsrA Met sulfoxide reductase family.</text>
</comment>
<dbReference type="EC" id="1.8.4.11" evidence="2"/>
<dbReference type="InterPro" id="IPR036509">
    <property type="entry name" value="Met_Sox_Rdtase_MsrA_sf"/>
</dbReference>
<organism evidence="7 8">
    <name type="scientific">Salix dunnii</name>
    <dbReference type="NCBI Taxonomy" id="1413687"/>
    <lineage>
        <taxon>Eukaryota</taxon>
        <taxon>Viridiplantae</taxon>
        <taxon>Streptophyta</taxon>
        <taxon>Embryophyta</taxon>
        <taxon>Tracheophyta</taxon>
        <taxon>Spermatophyta</taxon>
        <taxon>Magnoliopsida</taxon>
        <taxon>eudicotyledons</taxon>
        <taxon>Gunneridae</taxon>
        <taxon>Pentapetalae</taxon>
        <taxon>rosids</taxon>
        <taxon>fabids</taxon>
        <taxon>Malpighiales</taxon>
        <taxon>Salicaceae</taxon>
        <taxon>Saliceae</taxon>
        <taxon>Salix</taxon>
    </lineage>
</organism>
<name>A0A835JG97_9ROSI</name>
<reference evidence="7 8" key="1">
    <citation type="submission" date="2020-10" db="EMBL/GenBank/DDBJ databases">
        <title>Plant Genome Project.</title>
        <authorList>
            <person name="Zhang R.-G."/>
        </authorList>
    </citation>
    <scope>NUCLEOTIDE SEQUENCE [LARGE SCALE GENOMIC DNA]</scope>
    <source>
        <strain evidence="7">FAFU-HL-1</strain>
        <tissue evidence="7">Leaf</tissue>
    </source>
</reference>
<evidence type="ECO:0000256" key="5">
    <source>
        <dbReference type="ARBA" id="ARBA00030643"/>
    </source>
</evidence>
<proteinExistence type="inferred from homology"/>
<dbReference type="OrthoDB" id="77405at2759"/>
<keyword evidence="3" id="KW-0560">Oxidoreductase</keyword>
<dbReference type="PANTHER" id="PTHR42799">
    <property type="entry name" value="MITOCHONDRIAL PEPTIDE METHIONINE SULFOXIDE REDUCTASE"/>
    <property type="match status" value="1"/>
</dbReference>
<evidence type="ECO:0000256" key="3">
    <source>
        <dbReference type="ARBA" id="ARBA00023002"/>
    </source>
</evidence>
<gene>
    <name evidence="7" type="ORF">SADUNF_Sadunf15G0077200</name>
</gene>
<dbReference type="EMBL" id="JADGMS010000015">
    <property type="protein sequence ID" value="KAF9667959.1"/>
    <property type="molecule type" value="Genomic_DNA"/>
</dbReference>
<dbReference type="InterPro" id="IPR002569">
    <property type="entry name" value="Met_Sox_Rdtase_MsrA_dom"/>
</dbReference>
<dbReference type="GO" id="GO:0005737">
    <property type="term" value="C:cytoplasm"/>
    <property type="evidence" value="ECO:0007669"/>
    <property type="project" value="TreeGrafter"/>
</dbReference>
<dbReference type="GO" id="GO:0034599">
    <property type="term" value="P:cellular response to oxidative stress"/>
    <property type="evidence" value="ECO:0007669"/>
    <property type="project" value="TreeGrafter"/>
</dbReference>
<evidence type="ECO:0000256" key="4">
    <source>
        <dbReference type="ARBA" id="ARBA00030273"/>
    </source>
</evidence>
<evidence type="ECO:0000313" key="7">
    <source>
        <dbReference type="EMBL" id="KAF9667959.1"/>
    </source>
</evidence>
<dbReference type="GO" id="GO:0008113">
    <property type="term" value="F:peptide-methionine (S)-S-oxide reductase activity"/>
    <property type="evidence" value="ECO:0007669"/>
    <property type="project" value="UniProtKB-EC"/>
</dbReference>
<dbReference type="InterPro" id="IPR050162">
    <property type="entry name" value="MsrA_MetSO_reductase"/>
</dbReference>
<keyword evidence="8" id="KW-1185">Reference proteome</keyword>
<comment type="caution">
    <text evidence="7">The sequence shown here is derived from an EMBL/GenBank/DDBJ whole genome shotgun (WGS) entry which is preliminary data.</text>
</comment>